<reference evidence="2" key="1">
    <citation type="submission" date="2013-01" db="EMBL/GenBank/DDBJ databases">
        <title>Draft Genome Sequence of a Mulberry Tree, Morus notabilis C.K. Schneid.</title>
        <authorList>
            <person name="He N."/>
            <person name="Zhao S."/>
        </authorList>
    </citation>
    <scope>NUCLEOTIDE SEQUENCE</scope>
</reference>
<gene>
    <name evidence="1" type="ORF">L484_005850</name>
</gene>
<dbReference type="Proteomes" id="UP000030645">
    <property type="component" value="Unassembled WGS sequence"/>
</dbReference>
<name>W9QFC9_9ROSA</name>
<proteinExistence type="predicted"/>
<evidence type="ECO:0000313" key="2">
    <source>
        <dbReference type="Proteomes" id="UP000030645"/>
    </source>
</evidence>
<sequence length="63" mass="7084">MRSTSLSRRCGQFAHHLKLQEAFVASLVTRPPTDSRLEGLEKNFAKLLGGVPRQRQHNLSSPQ</sequence>
<dbReference type="EMBL" id="KE343533">
    <property type="protein sequence ID" value="EXB33951.1"/>
    <property type="molecule type" value="Genomic_DNA"/>
</dbReference>
<protein>
    <submittedName>
        <fullName evidence="1">Uncharacterized protein</fullName>
    </submittedName>
</protein>
<evidence type="ECO:0000313" key="1">
    <source>
        <dbReference type="EMBL" id="EXB33951.1"/>
    </source>
</evidence>
<accession>W9QFC9</accession>
<organism evidence="1 2">
    <name type="scientific">Morus notabilis</name>
    <dbReference type="NCBI Taxonomy" id="981085"/>
    <lineage>
        <taxon>Eukaryota</taxon>
        <taxon>Viridiplantae</taxon>
        <taxon>Streptophyta</taxon>
        <taxon>Embryophyta</taxon>
        <taxon>Tracheophyta</taxon>
        <taxon>Spermatophyta</taxon>
        <taxon>Magnoliopsida</taxon>
        <taxon>eudicotyledons</taxon>
        <taxon>Gunneridae</taxon>
        <taxon>Pentapetalae</taxon>
        <taxon>rosids</taxon>
        <taxon>fabids</taxon>
        <taxon>Rosales</taxon>
        <taxon>Moraceae</taxon>
        <taxon>Moreae</taxon>
        <taxon>Morus</taxon>
    </lineage>
</organism>
<keyword evidence="2" id="KW-1185">Reference proteome</keyword>
<dbReference type="AlphaFoldDB" id="W9QFC9"/>